<dbReference type="AlphaFoldDB" id="X6NI17"/>
<dbReference type="GO" id="GO:0034599">
    <property type="term" value="P:cellular response to oxidative stress"/>
    <property type="evidence" value="ECO:0007669"/>
    <property type="project" value="InterPro"/>
</dbReference>
<reference evidence="13 14" key="1">
    <citation type="journal article" date="2013" name="Curr. Biol.">
        <title>The Genome of the Foraminiferan Reticulomyxa filosa.</title>
        <authorList>
            <person name="Glockner G."/>
            <person name="Hulsmann N."/>
            <person name="Schleicher M."/>
            <person name="Noegel A.A."/>
            <person name="Eichinger L."/>
            <person name="Gallinger C."/>
            <person name="Pawlowski J."/>
            <person name="Sierra R."/>
            <person name="Euteneuer U."/>
            <person name="Pillet L."/>
            <person name="Moustafa A."/>
            <person name="Platzer M."/>
            <person name="Groth M."/>
            <person name="Szafranski K."/>
            <person name="Schliwa M."/>
        </authorList>
    </citation>
    <scope>NUCLEOTIDE SEQUENCE [LARGE SCALE GENOMIC DNA]</scope>
</reference>
<keyword evidence="14" id="KW-1185">Reference proteome</keyword>
<evidence type="ECO:0000256" key="11">
    <source>
        <dbReference type="RuleBase" id="RU004241"/>
    </source>
</evidence>
<accession>X6NI17</accession>
<keyword evidence="4" id="KW-0809">Transit peptide</keyword>
<evidence type="ECO:0000256" key="9">
    <source>
        <dbReference type="ARBA" id="ARBA00040313"/>
    </source>
</evidence>
<dbReference type="GO" id="GO:0020037">
    <property type="term" value="F:heme binding"/>
    <property type="evidence" value="ECO:0007669"/>
    <property type="project" value="InterPro"/>
</dbReference>
<evidence type="ECO:0000256" key="7">
    <source>
        <dbReference type="ARBA" id="ARBA00023128"/>
    </source>
</evidence>
<evidence type="ECO:0000259" key="12">
    <source>
        <dbReference type="Pfam" id="PF00141"/>
    </source>
</evidence>
<dbReference type="InterPro" id="IPR002207">
    <property type="entry name" value="Peroxidase_I"/>
</dbReference>
<name>X6NI17_RETFI</name>
<dbReference type="GO" id="GO:0005759">
    <property type="term" value="C:mitochondrial matrix"/>
    <property type="evidence" value="ECO:0007669"/>
    <property type="project" value="UniProtKB-SubCell"/>
</dbReference>
<evidence type="ECO:0000256" key="1">
    <source>
        <dbReference type="ARBA" id="ARBA00004305"/>
    </source>
</evidence>
<dbReference type="EC" id="1.11.1.5" evidence="8"/>
<dbReference type="GO" id="GO:0005758">
    <property type="term" value="C:mitochondrial intermembrane space"/>
    <property type="evidence" value="ECO:0007669"/>
    <property type="project" value="UniProtKB-SubCell"/>
</dbReference>
<dbReference type="GO" id="GO:0004130">
    <property type="term" value="F:cytochrome-c peroxidase activity"/>
    <property type="evidence" value="ECO:0007669"/>
    <property type="project" value="UniProtKB-EC"/>
</dbReference>
<gene>
    <name evidence="13" type="ORF">RFI_12156</name>
</gene>
<comment type="similarity">
    <text evidence="11">Belongs to the peroxidase family.</text>
</comment>
<dbReference type="GO" id="GO:0042744">
    <property type="term" value="P:hydrogen peroxide catabolic process"/>
    <property type="evidence" value="ECO:0007669"/>
    <property type="project" value="TreeGrafter"/>
</dbReference>
<dbReference type="GO" id="GO:0046872">
    <property type="term" value="F:metal ion binding"/>
    <property type="evidence" value="ECO:0007669"/>
    <property type="project" value="UniProtKB-KW"/>
</dbReference>
<evidence type="ECO:0000256" key="8">
    <source>
        <dbReference type="ARBA" id="ARBA00039063"/>
    </source>
</evidence>
<comment type="caution">
    <text evidence="13">The sequence shown here is derived from an EMBL/GenBank/DDBJ whole genome shotgun (WGS) entry which is preliminary data.</text>
</comment>
<dbReference type="Pfam" id="PF00141">
    <property type="entry name" value="peroxidase"/>
    <property type="match status" value="1"/>
</dbReference>
<dbReference type="Proteomes" id="UP000023152">
    <property type="component" value="Unassembled WGS sequence"/>
</dbReference>
<keyword evidence="6" id="KW-0408">Iron</keyword>
<dbReference type="PRINTS" id="PR00459">
    <property type="entry name" value="ASPEROXIDASE"/>
</dbReference>
<proteinExistence type="inferred from homology"/>
<dbReference type="PANTHER" id="PTHR31356">
    <property type="entry name" value="THYLAKOID LUMENAL 29 KDA PROTEIN, CHLOROPLASTIC-RELATED"/>
    <property type="match status" value="1"/>
</dbReference>
<evidence type="ECO:0000313" key="14">
    <source>
        <dbReference type="Proteomes" id="UP000023152"/>
    </source>
</evidence>
<evidence type="ECO:0000313" key="13">
    <source>
        <dbReference type="EMBL" id="ETO24987.1"/>
    </source>
</evidence>
<keyword evidence="3" id="KW-0479">Metal-binding</keyword>
<keyword evidence="7" id="KW-0496">Mitochondrion</keyword>
<dbReference type="EMBL" id="ASPP01008819">
    <property type="protein sequence ID" value="ETO24987.1"/>
    <property type="molecule type" value="Genomic_DNA"/>
</dbReference>
<sequence>MGLNDQEIVVLVGGGHALGRCHKDRSNYVGPWTRAPTTISNEFFRFFFNKKIKRETNDKLHFYINNTVLFEEEWQQKQKEGEKPWTGPLQYENKKGKDLMMLPADLTLKSDPEFRKWSEIYYKDNDKFLKDFGAAFKKLTELGF</sequence>
<evidence type="ECO:0000256" key="5">
    <source>
        <dbReference type="ARBA" id="ARBA00023002"/>
    </source>
</evidence>
<comment type="catalytic activity">
    <reaction evidence="10">
        <text>2 Fe(II)-[cytochrome c] + H2O2 + 2 H(+) = 2 Fe(III)-[cytochrome c] + 2 H2O</text>
        <dbReference type="Rhea" id="RHEA:16581"/>
        <dbReference type="Rhea" id="RHEA-COMP:10350"/>
        <dbReference type="Rhea" id="RHEA-COMP:14399"/>
        <dbReference type="ChEBI" id="CHEBI:15377"/>
        <dbReference type="ChEBI" id="CHEBI:15378"/>
        <dbReference type="ChEBI" id="CHEBI:16240"/>
        <dbReference type="ChEBI" id="CHEBI:29033"/>
        <dbReference type="ChEBI" id="CHEBI:29034"/>
        <dbReference type="EC" id="1.11.1.5"/>
    </reaction>
</comment>
<keyword evidence="5" id="KW-0560">Oxidoreductase</keyword>
<dbReference type="SUPFAM" id="SSF48113">
    <property type="entry name" value="Heme-dependent peroxidases"/>
    <property type="match status" value="1"/>
</dbReference>
<evidence type="ECO:0000256" key="6">
    <source>
        <dbReference type="ARBA" id="ARBA00023004"/>
    </source>
</evidence>
<comment type="subcellular location">
    <subcellularLocation>
        <location evidence="2">Mitochondrion intermembrane space</location>
    </subcellularLocation>
    <subcellularLocation>
        <location evidence="1">Mitochondrion matrix</location>
    </subcellularLocation>
</comment>
<dbReference type="InterPro" id="IPR002016">
    <property type="entry name" value="Haem_peroxidase"/>
</dbReference>
<evidence type="ECO:0000256" key="4">
    <source>
        <dbReference type="ARBA" id="ARBA00022946"/>
    </source>
</evidence>
<dbReference type="Gene3D" id="1.10.420.10">
    <property type="entry name" value="Peroxidase, domain 2"/>
    <property type="match status" value="1"/>
</dbReference>
<protein>
    <recommendedName>
        <fullName evidence="9">Cytochrome c peroxidase, mitochondrial</fullName>
        <ecNumber evidence="8">1.11.1.5</ecNumber>
    </recommendedName>
</protein>
<evidence type="ECO:0000256" key="2">
    <source>
        <dbReference type="ARBA" id="ARBA00004569"/>
    </source>
</evidence>
<evidence type="ECO:0000256" key="10">
    <source>
        <dbReference type="ARBA" id="ARBA00049265"/>
    </source>
</evidence>
<dbReference type="GO" id="GO:0000302">
    <property type="term" value="P:response to reactive oxygen species"/>
    <property type="evidence" value="ECO:0007669"/>
    <property type="project" value="TreeGrafter"/>
</dbReference>
<dbReference type="OrthoDB" id="2859658at2759"/>
<dbReference type="PANTHER" id="PTHR31356:SF58">
    <property type="entry name" value="CYTOCHROME C PEROXIDASE, MITOCHONDRIAL"/>
    <property type="match status" value="1"/>
</dbReference>
<organism evidence="13 14">
    <name type="scientific">Reticulomyxa filosa</name>
    <dbReference type="NCBI Taxonomy" id="46433"/>
    <lineage>
        <taxon>Eukaryota</taxon>
        <taxon>Sar</taxon>
        <taxon>Rhizaria</taxon>
        <taxon>Retaria</taxon>
        <taxon>Foraminifera</taxon>
        <taxon>Monothalamids</taxon>
        <taxon>Reticulomyxidae</taxon>
        <taxon>Reticulomyxa</taxon>
    </lineage>
</organism>
<evidence type="ECO:0000256" key="3">
    <source>
        <dbReference type="ARBA" id="ARBA00022723"/>
    </source>
</evidence>
<feature type="domain" description="Plant heme peroxidase family profile" evidence="12">
    <location>
        <begin position="1"/>
        <end position="123"/>
    </location>
</feature>
<dbReference type="InterPro" id="IPR010255">
    <property type="entry name" value="Haem_peroxidase_sf"/>
</dbReference>
<dbReference type="InterPro" id="IPR044831">
    <property type="entry name" value="Ccp1-like"/>
</dbReference>